<dbReference type="AlphaFoldDB" id="K7S8N7"/>
<evidence type="ECO:0000256" key="8">
    <source>
        <dbReference type="ARBA" id="ARBA00022842"/>
    </source>
</evidence>
<evidence type="ECO:0000256" key="10">
    <source>
        <dbReference type="ARBA" id="ARBA00048540"/>
    </source>
</evidence>
<dbReference type="HOGENOM" id="CLU_044403_4_0_11"/>
<evidence type="ECO:0000256" key="6">
    <source>
        <dbReference type="ARBA" id="ARBA00022723"/>
    </source>
</evidence>
<keyword evidence="6" id="KW-0479">Metal-binding</keyword>
<evidence type="ECO:0000256" key="4">
    <source>
        <dbReference type="ARBA" id="ARBA00022630"/>
    </source>
</evidence>
<evidence type="ECO:0000313" key="12">
    <source>
        <dbReference type="EMBL" id="AFV90912.1"/>
    </source>
</evidence>
<keyword evidence="4" id="KW-0285">Flavoprotein</keyword>
<accession>K7S8N7</accession>
<comment type="catalytic activity">
    <reaction evidence="10">
        <text>L-threonyl-[protein] + FAD = FMN-L-threonyl-[protein] + AMP + H(+)</text>
        <dbReference type="Rhea" id="RHEA:36847"/>
        <dbReference type="Rhea" id="RHEA-COMP:11060"/>
        <dbReference type="Rhea" id="RHEA-COMP:11061"/>
        <dbReference type="ChEBI" id="CHEBI:15378"/>
        <dbReference type="ChEBI" id="CHEBI:30013"/>
        <dbReference type="ChEBI" id="CHEBI:57692"/>
        <dbReference type="ChEBI" id="CHEBI:74257"/>
        <dbReference type="ChEBI" id="CHEBI:456215"/>
        <dbReference type="EC" id="2.7.1.180"/>
    </reaction>
</comment>
<dbReference type="GeneID" id="88084656"/>
<evidence type="ECO:0000256" key="2">
    <source>
        <dbReference type="ARBA" id="ARBA00011955"/>
    </source>
</evidence>
<evidence type="ECO:0000256" key="11">
    <source>
        <dbReference type="SAM" id="MobiDB-lite"/>
    </source>
</evidence>
<dbReference type="InterPro" id="IPR003374">
    <property type="entry name" value="ApbE-like_sf"/>
</dbReference>
<dbReference type="EMBL" id="CP003493">
    <property type="protein sequence ID" value="AFV90912.1"/>
    <property type="molecule type" value="Genomic_DNA"/>
</dbReference>
<keyword evidence="5" id="KW-0808">Transferase</keyword>
<evidence type="ECO:0000256" key="3">
    <source>
        <dbReference type="ARBA" id="ARBA00016337"/>
    </source>
</evidence>
<dbReference type="KEGG" id="pbo:PACID_31520"/>
<dbReference type="PANTHER" id="PTHR30040">
    <property type="entry name" value="THIAMINE BIOSYNTHESIS LIPOPROTEIN APBE"/>
    <property type="match status" value="1"/>
</dbReference>
<dbReference type="Pfam" id="PF02424">
    <property type="entry name" value="ApbE"/>
    <property type="match status" value="1"/>
</dbReference>
<gene>
    <name evidence="12" type="ordered locus">PACID_31520</name>
</gene>
<keyword evidence="8" id="KW-0460">Magnesium</keyword>
<proteinExistence type="predicted"/>
<dbReference type="STRING" id="1171373.PACID_31520"/>
<protein>
    <recommendedName>
        <fullName evidence="3">FAD:protein FMN transferase</fullName>
        <ecNumber evidence="2">2.7.1.180</ecNumber>
    </recommendedName>
    <alternativeName>
        <fullName evidence="9">Flavin transferase</fullName>
    </alternativeName>
</protein>
<evidence type="ECO:0000313" key="13">
    <source>
        <dbReference type="Proteomes" id="UP000000214"/>
    </source>
</evidence>
<dbReference type="EC" id="2.7.1.180" evidence="2"/>
<keyword evidence="12" id="KW-0449">Lipoprotein</keyword>
<feature type="compositionally biased region" description="Basic and acidic residues" evidence="11">
    <location>
        <begin position="217"/>
        <end position="226"/>
    </location>
</feature>
<organism evidence="12 13">
    <name type="scientific">Acidipropionibacterium acidipropionici (strain ATCC 4875 / DSM 20272 / JCM 6432 / NBRC 12425 / NCIMB 8070 / 4)</name>
    <name type="common">Propionibacterium acidipropionici</name>
    <dbReference type="NCBI Taxonomy" id="1171373"/>
    <lineage>
        <taxon>Bacteria</taxon>
        <taxon>Bacillati</taxon>
        <taxon>Actinomycetota</taxon>
        <taxon>Actinomycetes</taxon>
        <taxon>Propionibacteriales</taxon>
        <taxon>Propionibacteriaceae</taxon>
        <taxon>Acidipropionibacterium</taxon>
    </lineage>
</organism>
<evidence type="ECO:0000256" key="1">
    <source>
        <dbReference type="ARBA" id="ARBA00001946"/>
    </source>
</evidence>
<evidence type="ECO:0000256" key="7">
    <source>
        <dbReference type="ARBA" id="ARBA00022827"/>
    </source>
</evidence>
<keyword evidence="7" id="KW-0274">FAD</keyword>
<feature type="region of interest" description="Disordered" evidence="11">
    <location>
        <begin position="211"/>
        <end position="233"/>
    </location>
</feature>
<dbReference type="SUPFAM" id="SSF143631">
    <property type="entry name" value="ApbE-like"/>
    <property type="match status" value="1"/>
</dbReference>
<dbReference type="GO" id="GO:0016740">
    <property type="term" value="F:transferase activity"/>
    <property type="evidence" value="ECO:0007669"/>
    <property type="project" value="UniProtKB-KW"/>
</dbReference>
<dbReference type="eggNOG" id="COG1477">
    <property type="taxonomic scope" value="Bacteria"/>
</dbReference>
<reference evidence="12 13" key="1">
    <citation type="journal article" date="2012" name="BMC Genomics">
        <title>The genome sequence of Propionibacterium acidipropionici provides insights into its biotechnological and industrial potential.</title>
        <authorList>
            <person name="Parizzi L.P."/>
            <person name="Grassi M.C."/>
            <person name="Llerena L.A."/>
            <person name="Carazzolle M.F."/>
            <person name="Queiroz V.L."/>
            <person name="Lunardi I."/>
            <person name="Zeidler A.F."/>
            <person name="Teixeira P.J."/>
            <person name="Mieczkowski P."/>
            <person name="Rincones J."/>
            <person name="Pereira G.A."/>
        </authorList>
    </citation>
    <scope>NUCLEOTIDE SEQUENCE [LARGE SCALE GENOMIC DNA]</scope>
    <source>
        <strain evidence="13">ATCC 4875 / DSM 20272 / JCM 6432 / NBRC 12425 / NCIMB 8070</strain>
    </source>
</reference>
<dbReference type="RefSeq" id="WP_015071806.1">
    <property type="nucleotide sequence ID" value="NC_019395.1"/>
</dbReference>
<comment type="cofactor">
    <cofactor evidence="1">
        <name>Mg(2+)</name>
        <dbReference type="ChEBI" id="CHEBI:18420"/>
    </cofactor>
</comment>
<dbReference type="PATRIC" id="fig|1171373.8.peg.3099"/>
<name>K7S8N7_ACIA4</name>
<evidence type="ECO:0000256" key="5">
    <source>
        <dbReference type="ARBA" id="ARBA00022679"/>
    </source>
</evidence>
<dbReference type="Gene3D" id="3.10.520.10">
    <property type="entry name" value="ApbE-like domains"/>
    <property type="match status" value="2"/>
</dbReference>
<dbReference type="GO" id="GO:0046872">
    <property type="term" value="F:metal ion binding"/>
    <property type="evidence" value="ECO:0007669"/>
    <property type="project" value="UniProtKB-KW"/>
</dbReference>
<feature type="region of interest" description="Disordered" evidence="11">
    <location>
        <begin position="36"/>
        <end position="61"/>
    </location>
</feature>
<dbReference type="InterPro" id="IPR024932">
    <property type="entry name" value="ApbE"/>
</dbReference>
<dbReference type="Proteomes" id="UP000000214">
    <property type="component" value="Chromosome"/>
</dbReference>
<sequence>MTGATTPLLKTHRLVRTAEIMGTVVSVHVILDRGEDDGNLSESPLPDSAASDSPVPDPAAPDDAVAAIERSFGELREMDRIFSTYRADSDISRIRAGSLTVEEADPLVALVRRACDRAEVVTGGLFSARWRGGFDPTGYVKGWAVERAFNRWLRPLLGLDGVIAVGMNAGGDMQLATRPDADWRWRVGIADPSRPGMLLATTELTDGAVATSGTAERGAHIRDPRSAKPPTTGAAGATVIADRLSDADVWATAAVVAGINDLGWVARARHTSGLVVGYDGRIRRWAAGDEVDAVRKAGSAVS</sequence>
<evidence type="ECO:0000256" key="9">
    <source>
        <dbReference type="ARBA" id="ARBA00031306"/>
    </source>
</evidence>
<dbReference type="PANTHER" id="PTHR30040:SF2">
    <property type="entry name" value="FAD:PROTEIN FMN TRANSFERASE"/>
    <property type="match status" value="1"/>
</dbReference>